<evidence type="ECO:0000256" key="1">
    <source>
        <dbReference type="ARBA" id="ARBA00004141"/>
    </source>
</evidence>
<gene>
    <name evidence="9" type="ORF">APT59_12385</name>
</gene>
<evidence type="ECO:0000256" key="6">
    <source>
        <dbReference type="ARBA" id="ARBA00023136"/>
    </source>
</evidence>
<evidence type="ECO:0000256" key="5">
    <source>
        <dbReference type="ARBA" id="ARBA00022989"/>
    </source>
</evidence>
<feature type="transmembrane region" description="Helical" evidence="7">
    <location>
        <begin position="93"/>
        <end position="112"/>
    </location>
</feature>
<dbReference type="RefSeq" id="WP_059315119.1">
    <property type="nucleotide sequence ID" value="NZ_CP013987.1"/>
</dbReference>
<dbReference type="OrthoDB" id="9773957at2"/>
<dbReference type="GO" id="GO:0016020">
    <property type="term" value="C:membrane"/>
    <property type="evidence" value="ECO:0007669"/>
    <property type="project" value="UniProtKB-SubCell"/>
</dbReference>
<feature type="transmembrane region" description="Helical" evidence="7">
    <location>
        <begin position="405"/>
        <end position="428"/>
    </location>
</feature>
<accession>A0A0U4P1Z4</accession>
<evidence type="ECO:0000313" key="10">
    <source>
        <dbReference type="Proteomes" id="UP000064137"/>
    </source>
</evidence>
<feature type="transmembrane region" description="Helical" evidence="7">
    <location>
        <begin position="60"/>
        <end position="81"/>
    </location>
</feature>
<evidence type="ECO:0000313" key="9">
    <source>
        <dbReference type="EMBL" id="ALZ84945.1"/>
    </source>
</evidence>
<sequence>MPTPSVHEAPGLDPVVQRACRKAALRLVPLLALAYFFNYLDRTNVGFASLTMNDDLGLTAAQFGFAAGIFYLGYCLFEVPSNLALYRFGARRWLARIMITWGLCAAATALAQGPTSYAVIRLLAGIAEAGFFPGVIFFLSLWFPVQYRTRVMAWFLFAIPLSSVLGGPLSAAMLQLDGLWGYAGWQWLLVLQGLPACFLGVLCLKMLADQPAQAAWLSAEERQALQGALDAEQASKGTHSFRQSLKDGRVWLLAAILFSYIIGILGIGVWLPQILKSHHLTTLQIGWISAVPYIIASGAMLIWARILAGKRRYILHLALTCGTGAAGFLFSVVFNELLPALIGLTVALIGLCSVRTCFYSIPATFLSRQAAAGGIAFINATGSLGGLVGPYAVGWLKDATGSFTAGLLGMGCMLCLATALTGVLGLVARRDRIRSTAIDSAPAPTAA</sequence>
<dbReference type="Pfam" id="PF07690">
    <property type="entry name" value="MFS_1"/>
    <property type="match status" value="1"/>
</dbReference>
<keyword evidence="3 7" id="KW-0812">Transmembrane</keyword>
<feature type="transmembrane region" description="Helical" evidence="7">
    <location>
        <begin position="250"/>
        <end position="271"/>
    </location>
</feature>
<dbReference type="PROSITE" id="PS50850">
    <property type="entry name" value="MFS"/>
    <property type="match status" value="1"/>
</dbReference>
<dbReference type="PANTHER" id="PTHR43791:SF36">
    <property type="entry name" value="TRANSPORTER, PUTATIVE (AFU_ORTHOLOGUE AFUA_6G08340)-RELATED"/>
    <property type="match status" value="1"/>
</dbReference>
<dbReference type="PANTHER" id="PTHR43791">
    <property type="entry name" value="PERMEASE-RELATED"/>
    <property type="match status" value="1"/>
</dbReference>
<comment type="subcellular location">
    <subcellularLocation>
        <location evidence="1">Membrane</location>
        <topology evidence="1">Multi-pass membrane protein</topology>
    </subcellularLocation>
</comment>
<dbReference type="AlphaFoldDB" id="A0A0U4P1Z4"/>
<dbReference type="InterPro" id="IPR011701">
    <property type="entry name" value="MFS"/>
</dbReference>
<evidence type="ECO:0000256" key="2">
    <source>
        <dbReference type="ARBA" id="ARBA00022448"/>
    </source>
</evidence>
<evidence type="ECO:0000256" key="4">
    <source>
        <dbReference type="ARBA" id="ARBA00022797"/>
    </source>
</evidence>
<dbReference type="EMBL" id="CP013987">
    <property type="protein sequence ID" value="ALZ84945.1"/>
    <property type="molecule type" value="Genomic_DNA"/>
</dbReference>
<keyword evidence="6 7" id="KW-0472">Membrane</keyword>
<feature type="transmembrane region" description="Helical" evidence="7">
    <location>
        <begin position="151"/>
        <end position="173"/>
    </location>
</feature>
<dbReference type="CDD" id="cd17319">
    <property type="entry name" value="MFS_ExuT_GudP_like"/>
    <property type="match status" value="1"/>
</dbReference>
<feature type="transmembrane region" description="Helical" evidence="7">
    <location>
        <begin position="185"/>
        <end position="204"/>
    </location>
</feature>
<feature type="transmembrane region" description="Helical" evidence="7">
    <location>
        <begin position="370"/>
        <end position="393"/>
    </location>
</feature>
<dbReference type="SUPFAM" id="SSF103473">
    <property type="entry name" value="MFS general substrate transporter"/>
    <property type="match status" value="1"/>
</dbReference>
<organism evidence="9 10">
    <name type="scientific">Pseudomonas oryzihabitans</name>
    <dbReference type="NCBI Taxonomy" id="47885"/>
    <lineage>
        <taxon>Bacteria</taxon>
        <taxon>Pseudomonadati</taxon>
        <taxon>Pseudomonadota</taxon>
        <taxon>Gammaproteobacteria</taxon>
        <taxon>Pseudomonadales</taxon>
        <taxon>Pseudomonadaceae</taxon>
        <taxon>Pseudomonas</taxon>
    </lineage>
</organism>
<keyword evidence="2" id="KW-0813">Transport</keyword>
<dbReference type="GO" id="GO:0022857">
    <property type="term" value="F:transmembrane transporter activity"/>
    <property type="evidence" value="ECO:0007669"/>
    <property type="project" value="InterPro"/>
</dbReference>
<proteinExistence type="predicted"/>
<feature type="transmembrane region" description="Helical" evidence="7">
    <location>
        <begin position="283"/>
        <end position="306"/>
    </location>
</feature>
<dbReference type="FunFam" id="1.20.1250.20:FF:000018">
    <property type="entry name" value="MFS transporter permease"/>
    <property type="match status" value="1"/>
</dbReference>
<dbReference type="InterPro" id="IPR036259">
    <property type="entry name" value="MFS_trans_sf"/>
</dbReference>
<dbReference type="KEGG" id="por:APT59_12385"/>
<evidence type="ECO:0000259" key="8">
    <source>
        <dbReference type="PROSITE" id="PS50850"/>
    </source>
</evidence>
<evidence type="ECO:0000256" key="3">
    <source>
        <dbReference type="ARBA" id="ARBA00022692"/>
    </source>
</evidence>
<feature type="transmembrane region" description="Helical" evidence="7">
    <location>
        <begin position="340"/>
        <end position="358"/>
    </location>
</feature>
<protein>
    <recommendedName>
        <fullName evidence="8">Major facilitator superfamily (MFS) profile domain-containing protein</fullName>
    </recommendedName>
</protein>
<dbReference type="Proteomes" id="UP000064137">
    <property type="component" value="Chromosome"/>
</dbReference>
<reference evidence="9 10" key="1">
    <citation type="submission" date="2016-01" db="EMBL/GenBank/DDBJ databases">
        <title>Annotation of Pseudomonas oryzihabitans USDA-ARS-USMARC-56511.</title>
        <authorList>
            <person name="Harhay G.P."/>
            <person name="Harhay D.M."/>
            <person name="Smith T.P.L."/>
            <person name="Bono J.L."/>
            <person name="Heaton M.P."/>
            <person name="Clawson M.L."/>
            <person name="Chitko-Mckown C.G."/>
            <person name="Capik S.F."/>
            <person name="DeDonder K.D."/>
            <person name="Apley M.D."/>
            <person name="Lubbers B.V."/>
            <person name="White B.J."/>
            <person name="Larson R.L."/>
        </authorList>
    </citation>
    <scope>NUCLEOTIDE SEQUENCE [LARGE SCALE GENOMIC DNA]</scope>
    <source>
        <strain evidence="9 10">USDA-ARS-USMARC-56511</strain>
    </source>
</reference>
<evidence type="ECO:0000256" key="7">
    <source>
        <dbReference type="SAM" id="Phobius"/>
    </source>
</evidence>
<dbReference type="Gene3D" id="1.20.1250.20">
    <property type="entry name" value="MFS general substrate transporter like domains"/>
    <property type="match status" value="2"/>
</dbReference>
<keyword evidence="5 7" id="KW-1133">Transmembrane helix</keyword>
<feature type="transmembrane region" description="Helical" evidence="7">
    <location>
        <begin position="313"/>
        <end position="334"/>
    </location>
</feature>
<feature type="transmembrane region" description="Helical" evidence="7">
    <location>
        <begin position="118"/>
        <end position="139"/>
    </location>
</feature>
<feature type="domain" description="Major facilitator superfamily (MFS) profile" evidence="8">
    <location>
        <begin position="27"/>
        <end position="434"/>
    </location>
</feature>
<dbReference type="InterPro" id="IPR020846">
    <property type="entry name" value="MFS_dom"/>
</dbReference>
<name>A0A0U4P1Z4_9PSED</name>
<keyword evidence="4" id="KW-0058">Aromatic hydrocarbons catabolism</keyword>